<dbReference type="InterPro" id="IPR014016">
    <property type="entry name" value="UvrD-like_ATP-bd"/>
</dbReference>
<evidence type="ECO:0000256" key="6">
    <source>
        <dbReference type="ARBA" id="ARBA00023125"/>
    </source>
</evidence>
<evidence type="ECO:0000256" key="4">
    <source>
        <dbReference type="ARBA" id="ARBA00022806"/>
    </source>
</evidence>
<comment type="catalytic activity">
    <reaction evidence="10">
        <text>ATP + H2O = ADP + phosphate + H(+)</text>
        <dbReference type="Rhea" id="RHEA:13065"/>
        <dbReference type="ChEBI" id="CHEBI:15377"/>
        <dbReference type="ChEBI" id="CHEBI:15378"/>
        <dbReference type="ChEBI" id="CHEBI:30616"/>
        <dbReference type="ChEBI" id="CHEBI:43474"/>
        <dbReference type="ChEBI" id="CHEBI:456216"/>
        <dbReference type="EC" id="5.6.2.4"/>
    </reaction>
</comment>
<dbReference type="PANTHER" id="PTHR11070:SF2">
    <property type="entry name" value="ATP-DEPENDENT DNA HELICASE SRS2"/>
    <property type="match status" value="1"/>
</dbReference>
<dbReference type="GO" id="GO:0003677">
    <property type="term" value="F:DNA binding"/>
    <property type="evidence" value="ECO:0007669"/>
    <property type="project" value="UniProtKB-KW"/>
</dbReference>
<keyword evidence="2 11" id="KW-0547">Nucleotide-binding</keyword>
<accession>A0A8J7G9Q1</accession>
<dbReference type="Gene3D" id="1.10.486.10">
    <property type="entry name" value="PCRA, domain 4"/>
    <property type="match status" value="1"/>
</dbReference>
<evidence type="ECO:0000256" key="10">
    <source>
        <dbReference type="ARBA" id="ARBA00048988"/>
    </source>
</evidence>
<dbReference type="InterPro" id="IPR013986">
    <property type="entry name" value="DExx_box_DNA_helicase_dom_sf"/>
</dbReference>
<feature type="domain" description="UvrD-like helicase ATP-binding" evidence="13">
    <location>
        <begin position="14"/>
        <end position="295"/>
    </location>
</feature>
<dbReference type="PROSITE" id="PS51198">
    <property type="entry name" value="UVRD_HELICASE_ATP_BIND"/>
    <property type="match status" value="1"/>
</dbReference>
<dbReference type="GO" id="GO:0005524">
    <property type="term" value="F:ATP binding"/>
    <property type="evidence" value="ECO:0007669"/>
    <property type="project" value="UniProtKB-UniRule"/>
</dbReference>
<comment type="catalytic activity">
    <reaction evidence="8">
        <text>Couples ATP hydrolysis with the unwinding of duplex DNA by translocating in the 3'-5' direction.</text>
        <dbReference type="EC" id="5.6.2.4"/>
    </reaction>
</comment>
<dbReference type="CDD" id="cd18807">
    <property type="entry name" value="SF1_C_UvrD"/>
    <property type="match status" value="1"/>
</dbReference>
<dbReference type="InterPro" id="IPR014017">
    <property type="entry name" value="DNA_helicase_UvrD-like_C"/>
</dbReference>
<dbReference type="Pfam" id="PF00580">
    <property type="entry name" value="UvrD-helicase"/>
    <property type="match status" value="1"/>
</dbReference>
<evidence type="ECO:0000256" key="2">
    <source>
        <dbReference type="ARBA" id="ARBA00022741"/>
    </source>
</evidence>
<keyword evidence="3 11" id="KW-0378">Hydrolase</keyword>
<reference evidence="15" key="1">
    <citation type="submission" date="2020-11" db="EMBL/GenBank/DDBJ databases">
        <title>Multidrug resistant novel bacterium Savagea serpentis sp. nov., isolated from the scats of a vine snake (Ahaetulla nasuta).</title>
        <authorList>
            <person name="Venkata Ramana V."/>
            <person name="Vikas Patil S."/>
            <person name="Yogita Lugani V."/>
        </authorList>
    </citation>
    <scope>NUCLEOTIDE SEQUENCE</scope>
    <source>
        <strain evidence="15">SN6</strain>
    </source>
</reference>
<evidence type="ECO:0000256" key="7">
    <source>
        <dbReference type="ARBA" id="ARBA00023235"/>
    </source>
</evidence>
<feature type="coiled-coil region" evidence="12">
    <location>
        <begin position="515"/>
        <end position="542"/>
    </location>
</feature>
<keyword evidence="12" id="KW-0175">Coiled coil</keyword>
<dbReference type="CDD" id="cd17932">
    <property type="entry name" value="DEXQc_UvrD"/>
    <property type="match status" value="1"/>
</dbReference>
<dbReference type="Gene3D" id="3.40.50.300">
    <property type="entry name" value="P-loop containing nucleotide triphosphate hydrolases"/>
    <property type="match status" value="2"/>
</dbReference>
<dbReference type="PANTHER" id="PTHR11070">
    <property type="entry name" value="UVRD / RECB / PCRA DNA HELICASE FAMILY MEMBER"/>
    <property type="match status" value="1"/>
</dbReference>
<proteinExistence type="inferred from homology"/>
<protein>
    <recommendedName>
        <fullName evidence="9">DNA 3'-5' helicase</fullName>
        <ecNumber evidence="9">5.6.2.4</ecNumber>
    </recommendedName>
</protein>
<evidence type="ECO:0000259" key="13">
    <source>
        <dbReference type="PROSITE" id="PS51198"/>
    </source>
</evidence>
<dbReference type="Gene3D" id="1.10.10.160">
    <property type="match status" value="1"/>
</dbReference>
<comment type="similarity">
    <text evidence="1">Belongs to the helicase family. UvrD subfamily.</text>
</comment>
<keyword evidence="5 11" id="KW-0067">ATP-binding</keyword>
<keyword evidence="7" id="KW-0413">Isomerase</keyword>
<evidence type="ECO:0000256" key="8">
    <source>
        <dbReference type="ARBA" id="ARBA00034617"/>
    </source>
</evidence>
<dbReference type="Pfam" id="PF13361">
    <property type="entry name" value="UvrD_C"/>
    <property type="match status" value="1"/>
</dbReference>
<keyword evidence="16" id="KW-1185">Reference proteome</keyword>
<feature type="domain" description="UvrD-like helicase C-terminal" evidence="14">
    <location>
        <begin position="296"/>
        <end position="558"/>
    </location>
</feature>
<keyword evidence="6" id="KW-0238">DNA-binding</keyword>
<evidence type="ECO:0000256" key="3">
    <source>
        <dbReference type="ARBA" id="ARBA00022801"/>
    </source>
</evidence>
<evidence type="ECO:0000313" key="16">
    <source>
        <dbReference type="Proteomes" id="UP000622653"/>
    </source>
</evidence>
<dbReference type="InterPro" id="IPR027417">
    <property type="entry name" value="P-loop_NTPase"/>
</dbReference>
<dbReference type="Proteomes" id="UP000622653">
    <property type="component" value="Unassembled WGS sequence"/>
</dbReference>
<evidence type="ECO:0000256" key="11">
    <source>
        <dbReference type="PROSITE-ProRule" id="PRU00560"/>
    </source>
</evidence>
<evidence type="ECO:0000256" key="12">
    <source>
        <dbReference type="SAM" id="Coils"/>
    </source>
</evidence>
<evidence type="ECO:0000256" key="1">
    <source>
        <dbReference type="ARBA" id="ARBA00009922"/>
    </source>
</evidence>
<comment type="caution">
    <text evidence="15">The sequence shown here is derived from an EMBL/GenBank/DDBJ whole genome shotgun (WGS) entry which is preliminary data.</text>
</comment>
<evidence type="ECO:0000256" key="5">
    <source>
        <dbReference type="ARBA" id="ARBA00022840"/>
    </source>
</evidence>
<evidence type="ECO:0000259" key="14">
    <source>
        <dbReference type="PROSITE" id="PS51217"/>
    </source>
</evidence>
<keyword evidence="4 11" id="KW-0347">Helicase</keyword>
<dbReference type="EC" id="5.6.2.4" evidence="9"/>
<dbReference type="InterPro" id="IPR000212">
    <property type="entry name" value="DNA_helicase_UvrD/REP"/>
</dbReference>
<name>A0A8J7G9Q1_9BACL</name>
<dbReference type="EMBL" id="JADKPV010000001">
    <property type="protein sequence ID" value="MBF4500774.1"/>
    <property type="molecule type" value="Genomic_DNA"/>
</dbReference>
<dbReference type="PROSITE" id="PS51217">
    <property type="entry name" value="UVRD_HELICASE_CTER"/>
    <property type="match status" value="1"/>
</dbReference>
<dbReference type="AlphaFoldDB" id="A0A8J7G9Q1"/>
<dbReference type="GO" id="GO:0043138">
    <property type="term" value="F:3'-5' DNA helicase activity"/>
    <property type="evidence" value="ECO:0007669"/>
    <property type="project" value="UniProtKB-EC"/>
</dbReference>
<dbReference type="GO" id="GO:0016787">
    <property type="term" value="F:hydrolase activity"/>
    <property type="evidence" value="ECO:0007669"/>
    <property type="project" value="UniProtKB-UniRule"/>
</dbReference>
<dbReference type="SUPFAM" id="SSF52540">
    <property type="entry name" value="P-loop containing nucleoside triphosphate hydrolases"/>
    <property type="match status" value="1"/>
</dbReference>
<feature type="binding site" evidence="11">
    <location>
        <begin position="35"/>
        <end position="42"/>
    </location>
    <ligand>
        <name>ATP</name>
        <dbReference type="ChEBI" id="CHEBI:30616"/>
    </ligand>
</feature>
<evidence type="ECO:0000256" key="9">
    <source>
        <dbReference type="ARBA" id="ARBA00034808"/>
    </source>
</evidence>
<sequence>MNTFLQQVEERTGVLFNEEQMAAIHHEEGPALVLACPGSGKTTTMITRLARLIEERHVAPQRLLAISFSKAAALALGEKFTQFFPHLPKPQFATIHRLAFHITRHYFAKYEVAYQLIESNQAPITKQQLLKKSYEMVMRLSATDDVLQELETHITLLKNKMVPVERWKEVEGPFERAGDIAYQYEQLKRQSSPRLIDFDDMLEIGEQALREDAQIRQHYASFYDFIATDESQDTSLVQFKLIEHLLVHHQNVFVVADDDQSIYMWRGASPTYLLQFERHYPNASFYHLQYNYRSATSIIERANRLIQHNQKRYEKEMNAVRETEGDIRVIAYETETFQTNAIVDQLVEAENFDMYAILFRNNKSAIPYIMELHKRGIPFQLKDEQGFFFNHWIVKDLFHFFALSEDRTNVEAFGKIAFKLQLYLSRVMLNNLKGRTVPHSVFDTFIEVNDLRANQKESLQMIDETLDEFPKQTIAECIRTIRQTFRYEEAIVQRAEKFGYRLETMIQILDEMEQLGESCQTVEQFREKIDELQRAVKEAKHKGNTPRVTLSTIHSAKGLEWDTVFLIDASDGILPSERDVEDAEMLEEARRLFYVGMTRAKNTCLISYPKRTEDRERARSSFLEECFEFEDATKRHVTISTRPKVAKRKARPQVNEHGMTKLEQFAIQKRVEHRVFGEGIIIELTARDVKIRFEKETKQFDLQTVMTYGFLTERE</sequence>
<evidence type="ECO:0000313" key="15">
    <source>
        <dbReference type="EMBL" id="MBF4500774.1"/>
    </source>
</evidence>
<dbReference type="GO" id="GO:0000725">
    <property type="term" value="P:recombinational repair"/>
    <property type="evidence" value="ECO:0007669"/>
    <property type="project" value="TreeGrafter"/>
</dbReference>
<gene>
    <name evidence="15" type="ORF">IRY55_05290</name>
</gene>
<dbReference type="RefSeq" id="WP_194562196.1">
    <property type="nucleotide sequence ID" value="NZ_JADKPV010000001.1"/>
</dbReference>
<organism evidence="15 16">
    <name type="scientific">Savagea serpentis</name>
    <dbReference type="NCBI Taxonomy" id="2785297"/>
    <lineage>
        <taxon>Bacteria</taxon>
        <taxon>Bacillati</taxon>
        <taxon>Bacillota</taxon>
        <taxon>Bacilli</taxon>
        <taxon>Bacillales</taxon>
        <taxon>Caryophanaceae</taxon>
        <taxon>Savagea</taxon>
    </lineage>
</organism>